<keyword evidence="3" id="KW-1185">Reference proteome</keyword>
<dbReference type="RefSeq" id="WP_228881991.1">
    <property type="nucleotide sequence ID" value="NZ_CABIIK010000043.1"/>
</dbReference>
<name>A0ABY6HL37_9FIRM</name>
<keyword evidence="2" id="KW-0436">Ligase</keyword>
<dbReference type="Proteomes" id="UP001163550">
    <property type="component" value="Chromosome"/>
</dbReference>
<sequence>MGKVSELSMLALELRKCGETLKDISEGLAEMFSGSDKEKQPTKKETAEESKPQKEKALTLEDVRAICADKSRNGFTAEVKAIITKHGADKLSSVDPAEYKVLLAEVEVLGNAE</sequence>
<feature type="compositionally biased region" description="Basic and acidic residues" evidence="1">
    <location>
        <begin position="35"/>
        <end position="56"/>
    </location>
</feature>
<proteinExistence type="predicted"/>
<evidence type="ECO:0000256" key="1">
    <source>
        <dbReference type="SAM" id="MobiDB-lite"/>
    </source>
</evidence>
<gene>
    <name evidence="2" type="ORF">LNN31_07695</name>
</gene>
<dbReference type="EMBL" id="CP087994">
    <property type="protein sequence ID" value="UYO64291.1"/>
    <property type="molecule type" value="Genomic_DNA"/>
</dbReference>
<feature type="region of interest" description="Disordered" evidence="1">
    <location>
        <begin position="28"/>
        <end position="56"/>
    </location>
</feature>
<reference evidence="2" key="1">
    <citation type="submission" date="2021-11" db="EMBL/GenBank/DDBJ databases">
        <title>Isoprene-degrading acetogen.</title>
        <authorList>
            <person name="Yang Y."/>
            <person name="Jin H."/>
            <person name="Yan J."/>
        </authorList>
    </citation>
    <scope>NUCLEOTIDE SEQUENCE</scope>
    <source>
        <strain evidence="2">Berkeley</strain>
    </source>
</reference>
<protein>
    <submittedName>
        <fullName evidence="2">DNA ligase</fullName>
    </submittedName>
</protein>
<evidence type="ECO:0000313" key="2">
    <source>
        <dbReference type="EMBL" id="UYO64291.1"/>
    </source>
</evidence>
<dbReference type="GO" id="GO:0016874">
    <property type="term" value="F:ligase activity"/>
    <property type="evidence" value="ECO:0007669"/>
    <property type="project" value="UniProtKB-KW"/>
</dbReference>
<accession>A0ABY6HL37</accession>
<organism evidence="2 3">
    <name type="scientific">Acetobacterium wieringae</name>
    <dbReference type="NCBI Taxonomy" id="52694"/>
    <lineage>
        <taxon>Bacteria</taxon>
        <taxon>Bacillati</taxon>
        <taxon>Bacillota</taxon>
        <taxon>Clostridia</taxon>
        <taxon>Eubacteriales</taxon>
        <taxon>Eubacteriaceae</taxon>
        <taxon>Acetobacterium</taxon>
    </lineage>
</organism>
<evidence type="ECO:0000313" key="3">
    <source>
        <dbReference type="Proteomes" id="UP001163550"/>
    </source>
</evidence>